<dbReference type="HOGENOM" id="CLU_1690015_0_0_1"/>
<sequence length="156" mass="17687">MVGHDTLFSDGLMALLEPEAWNATSRVYSLRPLKYDAWTVSANLLGTFDYVTQYNTGVLQTREIHFGDQNEITSITDVSWNGRRRLQKWIATPINATEGTFERWNRVDGAGVESATSVSDGGYDYTGVKLYDRSGAYPSHIAEWQRDAYPWVYDCT</sequence>
<reference evidence="2" key="1">
    <citation type="journal article" date="2013" name="Nature">
        <title>Pan genome of the phytoplankton Emiliania underpins its global distribution.</title>
        <authorList>
            <person name="Read B.A."/>
            <person name="Kegel J."/>
            <person name="Klute M.J."/>
            <person name="Kuo A."/>
            <person name="Lefebvre S.C."/>
            <person name="Maumus F."/>
            <person name="Mayer C."/>
            <person name="Miller J."/>
            <person name="Monier A."/>
            <person name="Salamov A."/>
            <person name="Young J."/>
            <person name="Aguilar M."/>
            <person name="Claverie J.M."/>
            <person name="Frickenhaus S."/>
            <person name="Gonzalez K."/>
            <person name="Herman E.K."/>
            <person name="Lin Y.C."/>
            <person name="Napier J."/>
            <person name="Ogata H."/>
            <person name="Sarno A.F."/>
            <person name="Shmutz J."/>
            <person name="Schroeder D."/>
            <person name="de Vargas C."/>
            <person name="Verret F."/>
            <person name="von Dassow P."/>
            <person name="Valentin K."/>
            <person name="Van de Peer Y."/>
            <person name="Wheeler G."/>
            <person name="Dacks J.B."/>
            <person name="Delwiche C.F."/>
            <person name="Dyhrman S.T."/>
            <person name="Glockner G."/>
            <person name="John U."/>
            <person name="Richards T."/>
            <person name="Worden A.Z."/>
            <person name="Zhang X."/>
            <person name="Grigoriev I.V."/>
            <person name="Allen A.E."/>
            <person name="Bidle K."/>
            <person name="Borodovsky M."/>
            <person name="Bowler C."/>
            <person name="Brownlee C."/>
            <person name="Cock J.M."/>
            <person name="Elias M."/>
            <person name="Gladyshev V.N."/>
            <person name="Groth M."/>
            <person name="Guda C."/>
            <person name="Hadaegh A."/>
            <person name="Iglesias-Rodriguez M.D."/>
            <person name="Jenkins J."/>
            <person name="Jones B.M."/>
            <person name="Lawson T."/>
            <person name="Leese F."/>
            <person name="Lindquist E."/>
            <person name="Lobanov A."/>
            <person name="Lomsadze A."/>
            <person name="Malik S.B."/>
            <person name="Marsh M.E."/>
            <person name="Mackinder L."/>
            <person name="Mock T."/>
            <person name="Mueller-Roeber B."/>
            <person name="Pagarete A."/>
            <person name="Parker M."/>
            <person name="Probert I."/>
            <person name="Quesneville H."/>
            <person name="Raines C."/>
            <person name="Rensing S.A."/>
            <person name="Riano-Pachon D.M."/>
            <person name="Richier S."/>
            <person name="Rokitta S."/>
            <person name="Shiraiwa Y."/>
            <person name="Soanes D.M."/>
            <person name="van der Giezen M."/>
            <person name="Wahlund T.M."/>
            <person name="Williams B."/>
            <person name="Wilson W."/>
            <person name="Wolfe G."/>
            <person name="Wurch L.L."/>
        </authorList>
    </citation>
    <scope>NUCLEOTIDE SEQUENCE</scope>
</reference>
<evidence type="ECO:0000313" key="1">
    <source>
        <dbReference type="EnsemblProtists" id="EOD37756"/>
    </source>
</evidence>
<dbReference type="Proteomes" id="UP000013827">
    <property type="component" value="Unassembled WGS sequence"/>
</dbReference>
<protein>
    <submittedName>
        <fullName evidence="1">Uncharacterized protein</fullName>
    </submittedName>
</protein>
<evidence type="ECO:0000313" key="2">
    <source>
        <dbReference type="Proteomes" id="UP000013827"/>
    </source>
</evidence>
<dbReference type="RefSeq" id="XP_005790185.1">
    <property type="nucleotide sequence ID" value="XM_005790128.1"/>
</dbReference>
<proteinExistence type="predicted"/>
<dbReference type="GeneID" id="17283025"/>
<accession>A0A0D3KPS1</accession>
<name>A0A0D3KPS1_EMIH1</name>
<dbReference type="KEGG" id="ehx:EMIHUDRAFT_122302"/>
<dbReference type="EnsemblProtists" id="EOD37756">
    <property type="protein sequence ID" value="EOD37756"/>
    <property type="gene ID" value="EMIHUDRAFT_122302"/>
</dbReference>
<keyword evidence="2" id="KW-1185">Reference proteome</keyword>
<organism evidence="1 2">
    <name type="scientific">Emiliania huxleyi (strain CCMP1516)</name>
    <dbReference type="NCBI Taxonomy" id="280463"/>
    <lineage>
        <taxon>Eukaryota</taxon>
        <taxon>Haptista</taxon>
        <taxon>Haptophyta</taxon>
        <taxon>Prymnesiophyceae</taxon>
        <taxon>Isochrysidales</taxon>
        <taxon>Noelaerhabdaceae</taxon>
        <taxon>Emiliania</taxon>
    </lineage>
</organism>
<dbReference type="PaxDb" id="2903-EOD37756"/>
<dbReference type="AlphaFoldDB" id="A0A0D3KPS1"/>
<reference evidence="1" key="2">
    <citation type="submission" date="2024-10" db="UniProtKB">
        <authorList>
            <consortium name="EnsemblProtists"/>
        </authorList>
    </citation>
    <scope>IDENTIFICATION</scope>
</reference>